<evidence type="ECO:0000256" key="5">
    <source>
        <dbReference type="ARBA" id="ARBA00023136"/>
    </source>
</evidence>
<feature type="transmembrane region" description="Helical" evidence="6">
    <location>
        <begin position="6"/>
        <end position="29"/>
    </location>
</feature>
<dbReference type="GO" id="GO:0005886">
    <property type="term" value="C:plasma membrane"/>
    <property type="evidence" value="ECO:0007669"/>
    <property type="project" value="UniProtKB-SubCell"/>
</dbReference>
<dbReference type="Proteomes" id="UP000002941">
    <property type="component" value="Unassembled WGS sequence"/>
</dbReference>
<name>J0NEZ8_9ACTO</name>
<dbReference type="EMBL" id="AKFT01000129">
    <property type="protein sequence ID" value="EJF43212.1"/>
    <property type="molecule type" value="Genomic_DNA"/>
</dbReference>
<evidence type="ECO:0000256" key="4">
    <source>
        <dbReference type="ARBA" id="ARBA00022989"/>
    </source>
</evidence>
<gene>
    <name evidence="8" type="ORF">HMPREF1318_1903</name>
</gene>
<evidence type="ECO:0000256" key="2">
    <source>
        <dbReference type="ARBA" id="ARBA00022475"/>
    </source>
</evidence>
<dbReference type="AlphaFoldDB" id="J0NEZ8"/>
<keyword evidence="5 6" id="KW-0472">Membrane</keyword>
<feature type="transmembrane region" description="Helical" evidence="6">
    <location>
        <begin position="140"/>
        <end position="162"/>
    </location>
</feature>
<sequence>MTTSLSLGALGALAGLTAACGMLLIVSALRRRRPTLEDRLAPYVHDQPAISGLLGAHAPDPDGRPGSTVSSVLLATIGSAGYVLEGLGSSAESVRHRLSRAGNALTYEQLRLQQLLWAASAFAFTIGVGLLASMVRHVSVPLLVVSALVALVGGAACRDWWLSREVERRRRRIEIQLPDVVELLALVVGAGQGPVAAIERVVDLGRGELIDELALTLADVRSGTVLTSALTRLEGRVDSLHVTRLSEAISVALERGTPLADVMRAQAADAREASRRALMEEGGRREIAQMVPVVFLVLPITVVFALFPGLFVLRLGL</sequence>
<dbReference type="eggNOG" id="COG2064">
    <property type="taxonomic scope" value="Bacteria"/>
</dbReference>
<dbReference type="PANTHER" id="PTHR35007">
    <property type="entry name" value="INTEGRAL MEMBRANE PROTEIN-RELATED"/>
    <property type="match status" value="1"/>
</dbReference>
<feature type="transmembrane region" description="Helical" evidence="6">
    <location>
        <begin position="115"/>
        <end position="134"/>
    </location>
</feature>
<dbReference type="OrthoDB" id="5185234at2"/>
<evidence type="ECO:0000256" key="6">
    <source>
        <dbReference type="SAM" id="Phobius"/>
    </source>
</evidence>
<dbReference type="PATRIC" id="fig|1125718.3.peg.1697"/>
<feature type="domain" description="Type II secretion system protein GspF" evidence="7">
    <location>
        <begin position="182"/>
        <end position="306"/>
    </location>
</feature>
<protein>
    <submittedName>
        <fullName evidence="8">Type II secretion system protein F</fullName>
    </submittedName>
</protein>
<keyword evidence="9" id="KW-1185">Reference proteome</keyword>
<dbReference type="PANTHER" id="PTHR35007:SF2">
    <property type="entry name" value="PILUS ASSEMBLE PROTEIN"/>
    <property type="match status" value="1"/>
</dbReference>
<evidence type="ECO:0000313" key="8">
    <source>
        <dbReference type="EMBL" id="EJF43212.1"/>
    </source>
</evidence>
<keyword evidence="3 6" id="KW-0812">Transmembrane</keyword>
<reference evidence="8 9" key="1">
    <citation type="submission" date="2012-05" db="EMBL/GenBank/DDBJ databases">
        <authorList>
            <person name="Harkins D.M."/>
            <person name="Madupu R."/>
            <person name="Durkin A.S."/>
            <person name="Torralba M."/>
            <person name="Methe B."/>
            <person name="Sutton G.G."/>
            <person name="Nelson K.E."/>
        </authorList>
    </citation>
    <scope>NUCLEOTIDE SEQUENCE [LARGE SCALE GENOMIC DNA]</scope>
    <source>
        <strain evidence="8 9">F0489</strain>
    </source>
</reference>
<evidence type="ECO:0000259" key="7">
    <source>
        <dbReference type="Pfam" id="PF00482"/>
    </source>
</evidence>
<proteinExistence type="predicted"/>
<dbReference type="RefSeq" id="WP_008731923.1">
    <property type="nucleotide sequence ID" value="NZ_AKFT01000129.1"/>
</dbReference>
<comment type="subcellular location">
    <subcellularLocation>
        <location evidence="1">Cell membrane</location>
        <topology evidence="1">Multi-pass membrane protein</topology>
    </subcellularLocation>
</comment>
<dbReference type="InterPro" id="IPR018076">
    <property type="entry name" value="T2SS_GspF_dom"/>
</dbReference>
<keyword evidence="2" id="KW-1003">Cell membrane</keyword>
<feature type="transmembrane region" description="Helical" evidence="6">
    <location>
        <begin position="293"/>
        <end position="313"/>
    </location>
</feature>
<evidence type="ECO:0000256" key="1">
    <source>
        <dbReference type="ARBA" id="ARBA00004651"/>
    </source>
</evidence>
<accession>J0NEZ8</accession>
<keyword evidence="4 6" id="KW-1133">Transmembrane helix</keyword>
<organism evidence="8 9">
    <name type="scientific">Actinomyces massiliensis F0489</name>
    <dbReference type="NCBI Taxonomy" id="1125718"/>
    <lineage>
        <taxon>Bacteria</taxon>
        <taxon>Bacillati</taxon>
        <taxon>Actinomycetota</taxon>
        <taxon>Actinomycetes</taxon>
        <taxon>Actinomycetales</taxon>
        <taxon>Actinomycetaceae</taxon>
        <taxon>Actinomyces</taxon>
    </lineage>
</organism>
<evidence type="ECO:0000313" key="9">
    <source>
        <dbReference type="Proteomes" id="UP000002941"/>
    </source>
</evidence>
<comment type="caution">
    <text evidence="8">The sequence shown here is derived from an EMBL/GenBank/DDBJ whole genome shotgun (WGS) entry which is preliminary data.</text>
</comment>
<dbReference type="Pfam" id="PF00482">
    <property type="entry name" value="T2SSF"/>
    <property type="match status" value="1"/>
</dbReference>
<evidence type="ECO:0000256" key="3">
    <source>
        <dbReference type="ARBA" id="ARBA00022692"/>
    </source>
</evidence>